<evidence type="ECO:0000313" key="5">
    <source>
        <dbReference type="EMBL" id="CZE47411.1"/>
    </source>
</evidence>
<dbReference type="AlphaFoldDB" id="A0A128EFT3"/>
<keyword evidence="5" id="KW-0808">Transferase</keyword>
<dbReference type="SUPFAM" id="SSF53383">
    <property type="entry name" value="PLP-dependent transferases"/>
    <property type="match status" value="1"/>
</dbReference>
<dbReference type="RefSeq" id="WP_075494518.1">
    <property type="nucleotide sequence ID" value="NZ_CP053844.1"/>
</dbReference>
<evidence type="ECO:0000256" key="4">
    <source>
        <dbReference type="RuleBase" id="RU004508"/>
    </source>
</evidence>
<dbReference type="GO" id="GO:0008483">
    <property type="term" value="F:transaminase activity"/>
    <property type="evidence" value="ECO:0007669"/>
    <property type="project" value="UniProtKB-KW"/>
</dbReference>
<keyword evidence="6" id="KW-1185">Reference proteome</keyword>
<feature type="modified residue" description="N6-(pyridoxal phosphate)lysine" evidence="3">
    <location>
        <position position="185"/>
    </location>
</feature>
<evidence type="ECO:0000256" key="1">
    <source>
        <dbReference type="ARBA" id="ARBA00037999"/>
    </source>
</evidence>
<dbReference type="CDD" id="cd00616">
    <property type="entry name" value="AHBA_syn"/>
    <property type="match status" value="1"/>
</dbReference>
<comment type="similarity">
    <text evidence="1 4">Belongs to the DegT/DnrJ/EryC1 family.</text>
</comment>
<evidence type="ECO:0000313" key="6">
    <source>
        <dbReference type="Proteomes" id="UP000069632"/>
    </source>
</evidence>
<dbReference type="Proteomes" id="UP000069632">
    <property type="component" value="Unassembled WGS sequence"/>
</dbReference>
<dbReference type="InterPro" id="IPR015422">
    <property type="entry name" value="PyrdxlP-dep_Trfase_small"/>
</dbReference>
<dbReference type="GO" id="GO:0000271">
    <property type="term" value="P:polysaccharide biosynthetic process"/>
    <property type="evidence" value="ECO:0007669"/>
    <property type="project" value="TreeGrafter"/>
</dbReference>
<dbReference type="PIRSF" id="PIRSF000390">
    <property type="entry name" value="PLP_StrS"/>
    <property type="match status" value="1"/>
</dbReference>
<dbReference type="GO" id="GO:0030170">
    <property type="term" value="F:pyridoxal phosphate binding"/>
    <property type="evidence" value="ECO:0007669"/>
    <property type="project" value="TreeGrafter"/>
</dbReference>
<dbReference type="Gene3D" id="3.90.1150.10">
    <property type="entry name" value="Aspartate Aminotransferase, domain 1"/>
    <property type="match status" value="1"/>
</dbReference>
<keyword evidence="3 4" id="KW-0663">Pyridoxal phosphate</keyword>
<protein>
    <submittedName>
        <fullName evidence="5">Putative perosamine synthetase</fullName>
        <ecNumber evidence="5">2.6.1.-</ecNumber>
    </submittedName>
</protein>
<evidence type="ECO:0000256" key="2">
    <source>
        <dbReference type="PIRSR" id="PIRSR000390-1"/>
    </source>
</evidence>
<dbReference type="PANTHER" id="PTHR30244">
    <property type="entry name" value="TRANSAMINASE"/>
    <property type="match status" value="1"/>
</dbReference>
<dbReference type="Pfam" id="PF01041">
    <property type="entry name" value="DegT_DnrJ_EryC1"/>
    <property type="match status" value="1"/>
</dbReference>
<proteinExistence type="inferred from homology"/>
<evidence type="ECO:0000256" key="3">
    <source>
        <dbReference type="PIRSR" id="PIRSR000390-2"/>
    </source>
</evidence>
<dbReference type="PANTHER" id="PTHR30244:SF34">
    <property type="entry name" value="DTDP-4-AMINO-4,6-DIDEOXYGALACTOSE TRANSAMINASE"/>
    <property type="match status" value="1"/>
</dbReference>
<feature type="active site" description="Proton acceptor" evidence="2">
    <location>
        <position position="185"/>
    </location>
</feature>
<reference evidence="5 6" key="1">
    <citation type="submission" date="2016-02" db="EMBL/GenBank/DDBJ databases">
        <authorList>
            <consortium name="Pathogen Informatics"/>
        </authorList>
    </citation>
    <scope>NUCLEOTIDE SEQUENCE [LARGE SCALE GENOMIC DNA]</scope>
    <source>
        <strain evidence="5 6">RC20</strain>
    </source>
</reference>
<name>A0A128EFT3_9BACT</name>
<dbReference type="InterPro" id="IPR015424">
    <property type="entry name" value="PyrdxlP-dep_Trfase"/>
</dbReference>
<dbReference type="OrthoDB" id="9766188at2"/>
<dbReference type="EC" id="2.6.1.-" evidence="5"/>
<keyword evidence="5" id="KW-0032">Aminotransferase</keyword>
<accession>A0A128EFT3</accession>
<dbReference type="InterPro" id="IPR015421">
    <property type="entry name" value="PyrdxlP-dep_Trfase_major"/>
</dbReference>
<gene>
    <name evidence="5" type="primary">btrR</name>
    <name evidence="5" type="ORF">ERS672216_00870</name>
</gene>
<organism evidence="5 6">
    <name type="scientific">Campylobacter geochelonis</name>
    <dbReference type="NCBI Taxonomy" id="1780362"/>
    <lineage>
        <taxon>Bacteria</taxon>
        <taxon>Pseudomonadati</taxon>
        <taxon>Campylobacterota</taxon>
        <taxon>Epsilonproteobacteria</taxon>
        <taxon>Campylobacterales</taxon>
        <taxon>Campylobacteraceae</taxon>
        <taxon>Campylobacter</taxon>
    </lineage>
</organism>
<dbReference type="Gene3D" id="3.40.640.10">
    <property type="entry name" value="Type I PLP-dependent aspartate aminotransferase-like (Major domain)"/>
    <property type="match status" value="1"/>
</dbReference>
<sequence>MARIFLSPPNIGKNEELYVKKVFESNYIAPLGEYVNKFEDSIKAYCKVDDALALNAGTAALHLALRVLGIKDGDVVLASSFTFAASVNPILYERCEPVFIDCDESWNLSPELLKKAILTAPKKPKALIVTHLYGQAAKMDEIMEICDSENIAVIEDAAEALGGWYKTKALGTIGKMGALSFNGNKIITTSGGGMLIGQKELVEKARYYSTQAREPLLHYEHKDFGYNYRLSNVLGAIGVGQMEVLEQRVARKREIFELYKLNLANLDLEFMPEVEESRGNRWLTTLLFKQKNAHLKVIDALAKQDIESRPLWKPMHLQPLFKNALAVVDGTSEEYFERGICLPSGSDLKDEEIDKVCKIVKENI</sequence>
<dbReference type="InterPro" id="IPR000653">
    <property type="entry name" value="DegT/StrS_aminotransferase"/>
</dbReference>
<dbReference type="EMBL" id="FIZP01000003">
    <property type="protein sequence ID" value="CZE47411.1"/>
    <property type="molecule type" value="Genomic_DNA"/>
</dbReference>